<feature type="region of interest" description="Disordered" evidence="1">
    <location>
        <begin position="1"/>
        <end position="37"/>
    </location>
</feature>
<dbReference type="PANTHER" id="PTHR47332">
    <property type="entry name" value="SET DOMAIN-CONTAINING PROTEIN 5"/>
    <property type="match status" value="1"/>
</dbReference>
<dbReference type="AlphaFoldDB" id="A0A067MHZ9"/>
<dbReference type="InParanoid" id="A0A067MHZ9"/>
<evidence type="ECO:0008006" key="4">
    <source>
        <dbReference type="Google" id="ProtNLM"/>
    </source>
</evidence>
<dbReference type="Gene3D" id="2.170.270.10">
    <property type="entry name" value="SET domain"/>
    <property type="match status" value="1"/>
</dbReference>
<reference evidence="3" key="1">
    <citation type="journal article" date="2014" name="Proc. Natl. Acad. Sci. U.S.A.">
        <title>Extensive sampling of basidiomycete genomes demonstrates inadequacy of the white-rot/brown-rot paradigm for wood decay fungi.</title>
        <authorList>
            <person name="Riley R."/>
            <person name="Salamov A.A."/>
            <person name="Brown D.W."/>
            <person name="Nagy L.G."/>
            <person name="Floudas D."/>
            <person name="Held B.W."/>
            <person name="Levasseur A."/>
            <person name="Lombard V."/>
            <person name="Morin E."/>
            <person name="Otillar R."/>
            <person name="Lindquist E.A."/>
            <person name="Sun H."/>
            <person name="LaButti K.M."/>
            <person name="Schmutz J."/>
            <person name="Jabbour D."/>
            <person name="Luo H."/>
            <person name="Baker S.E."/>
            <person name="Pisabarro A.G."/>
            <person name="Walton J.D."/>
            <person name="Blanchette R.A."/>
            <person name="Henrissat B."/>
            <person name="Martin F."/>
            <person name="Cullen D."/>
            <person name="Hibbett D.S."/>
            <person name="Grigoriev I.V."/>
        </authorList>
    </citation>
    <scope>NUCLEOTIDE SEQUENCE [LARGE SCALE GENOMIC DNA]</scope>
    <source>
        <strain evidence="3">FD-172 SS1</strain>
    </source>
</reference>
<dbReference type="Proteomes" id="UP000027195">
    <property type="component" value="Unassembled WGS sequence"/>
</dbReference>
<dbReference type="STRING" id="930990.A0A067MHZ9"/>
<evidence type="ECO:0000313" key="2">
    <source>
        <dbReference type="EMBL" id="KDQ11522.1"/>
    </source>
</evidence>
<protein>
    <recommendedName>
        <fullName evidence="4">SET domain-containing protein</fullName>
    </recommendedName>
</protein>
<feature type="compositionally biased region" description="Basic residues" evidence="1">
    <location>
        <begin position="1"/>
        <end position="20"/>
    </location>
</feature>
<evidence type="ECO:0000313" key="3">
    <source>
        <dbReference type="Proteomes" id="UP000027195"/>
    </source>
</evidence>
<name>A0A067MHZ9_BOTB1</name>
<evidence type="ECO:0000256" key="1">
    <source>
        <dbReference type="SAM" id="MobiDB-lite"/>
    </source>
</evidence>
<dbReference type="SUPFAM" id="SSF82199">
    <property type="entry name" value="SET domain"/>
    <property type="match status" value="1"/>
</dbReference>
<keyword evidence="3" id="KW-1185">Reference proteome</keyword>
<proteinExistence type="predicted"/>
<dbReference type="HOGENOM" id="CLU_831517_0_0_1"/>
<dbReference type="OrthoDB" id="5945798at2759"/>
<sequence>MKRGFLLAKKGKGRQSRRGAHTSSTFPGSAPPLSKRHELTSSPIVPAAESSQAADPAETLFIKIPTVEGGMWSGPLSAYIDIMGLNPSVVDWAFLESAAVIESGCRVVDWAAFRKSVSTSDSAALPPNPPPMSTSSAHKLHDEYIGTWLPFAYEVRGQYTSEQLKEGEALCMLPRGIKEQILVLPSFPHRLAIAPSKCKFRIGTSALSGLGMFATADFATGDIILDERPLLVTPQIIHFDFLKQAVDTMPKWFRAAYLALANVKGNTCAPEVGIIRTNAFGVDLPGSDDVFTAVFEHTSRCNHSCVPNAIRGIQSRQRLLLPRGSNSRLSEAPY</sequence>
<dbReference type="PANTHER" id="PTHR47332:SF4">
    <property type="entry name" value="SET DOMAIN-CONTAINING PROTEIN 5"/>
    <property type="match status" value="1"/>
</dbReference>
<dbReference type="InterPro" id="IPR053185">
    <property type="entry name" value="SET_domain_protein"/>
</dbReference>
<accession>A0A067MHZ9</accession>
<gene>
    <name evidence="2" type="ORF">BOTBODRAFT_451501</name>
</gene>
<dbReference type="EMBL" id="KL198057">
    <property type="protein sequence ID" value="KDQ11522.1"/>
    <property type="molecule type" value="Genomic_DNA"/>
</dbReference>
<dbReference type="InterPro" id="IPR046341">
    <property type="entry name" value="SET_dom_sf"/>
</dbReference>
<organism evidence="2 3">
    <name type="scientific">Botryobasidium botryosum (strain FD-172 SS1)</name>
    <dbReference type="NCBI Taxonomy" id="930990"/>
    <lineage>
        <taxon>Eukaryota</taxon>
        <taxon>Fungi</taxon>
        <taxon>Dikarya</taxon>
        <taxon>Basidiomycota</taxon>
        <taxon>Agaricomycotina</taxon>
        <taxon>Agaricomycetes</taxon>
        <taxon>Cantharellales</taxon>
        <taxon>Botryobasidiaceae</taxon>
        <taxon>Botryobasidium</taxon>
    </lineage>
</organism>